<name>A0ACC2GR75_DALPE</name>
<protein>
    <submittedName>
        <fullName evidence="1">Uncharacterized protein</fullName>
    </submittedName>
</protein>
<reference evidence="1" key="1">
    <citation type="submission" date="2021-05" db="EMBL/GenBank/DDBJ databases">
        <authorList>
            <person name="Pan Q."/>
            <person name="Jouanno E."/>
            <person name="Zahm M."/>
            <person name="Klopp C."/>
            <person name="Cabau C."/>
            <person name="Louis A."/>
            <person name="Berthelot C."/>
            <person name="Parey E."/>
            <person name="Roest Crollius H."/>
            <person name="Montfort J."/>
            <person name="Robinson-Rechavi M."/>
            <person name="Bouchez O."/>
            <person name="Lampietro C."/>
            <person name="Lopez Roques C."/>
            <person name="Donnadieu C."/>
            <person name="Postlethwait J."/>
            <person name="Bobe J."/>
            <person name="Dillon D."/>
            <person name="Chandos A."/>
            <person name="von Hippel F."/>
            <person name="Guiguen Y."/>
        </authorList>
    </citation>
    <scope>NUCLEOTIDE SEQUENCE</scope>
    <source>
        <strain evidence="1">YG-Jan2019</strain>
    </source>
</reference>
<dbReference type="Proteomes" id="UP001157502">
    <property type="component" value="Chromosome 10"/>
</dbReference>
<organism evidence="1 2">
    <name type="scientific">Dallia pectoralis</name>
    <name type="common">Alaska blackfish</name>
    <dbReference type="NCBI Taxonomy" id="75939"/>
    <lineage>
        <taxon>Eukaryota</taxon>
        <taxon>Metazoa</taxon>
        <taxon>Chordata</taxon>
        <taxon>Craniata</taxon>
        <taxon>Vertebrata</taxon>
        <taxon>Euteleostomi</taxon>
        <taxon>Actinopterygii</taxon>
        <taxon>Neopterygii</taxon>
        <taxon>Teleostei</taxon>
        <taxon>Protacanthopterygii</taxon>
        <taxon>Esociformes</taxon>
        <taxon>Umbridae</taxon>
        <taxon>Dallia</taxon>
    </lineage>
</organism>
<dbReference type="EMBL" id="CM055737">
    <property type="protein sequence ID" value="KAJ8005961.1"/>
    <property type="molecule type" value="Genomic_DNA"/>
</dbReference>
<comment type="caution">
    <text evidence="1">The sequence shown here is derived from an EMBL/GenBank/DDBJ whole genome shotgun (WGS) entry which is preliminary data.</text>
</comment>
<gene>
    <name evidence="1" type="ORF">DPEC_G00123310</name>
</gene>
<proteinExistence type="predicted"/>
<keyword evidence="2" id="KW-1185">Reference proteome</keyword>
<accession>A0ACC2GR75</accession>
<sequence>MLNSRKKCLFCSFVSVGTFVNGQQDDAKLNERPYVVLLNQNLAVLVPVFSVLLVVMIVLAVCVYKPVYRR</sequence>
<evidence type="ECO:0000313" key="1">
    <source>
        <dbReference type="EMBL" id="KAJ8005961.1"/>
    </source>
</evidence>
<evidence type="ECO:0000313" key="2">
    <source>
        <dbReference type="Proteomes" id="UP001157502"/>
    </source>
</evidence>